<accession>A0AAW1HH02</accession>
<keyword evidence="2" id="KW-1185">Reference proteome</keyword>
<protein>
    <submittedName>
        <fullName evidence="1">Uncharacterized protein</fullName>
    </submittedName>
</protein>
<dbReference type="Proteomes" id="UP001443914">
    <property type="component" value="Unassembled WGS sequence"/>
</dbReference>
<proteinExistence type="predicted"/>
<sequence>MITNATHFYPPFRQGQEFHYCLDLTLSFLLNLYMFSDTFVPFFSFFYSNNLVGCSVNNLRNSHSKIDQKLGAKMRLYDRGAAFCEKMRVSKMSKKLNIRNYIDCSLAKRRLPILLNPRESYISV</sequence>
<name>A0AAW1HH02_SAPOF</name>
<dbReference type="EMBL" id="JBDFQZ010000011">
    <property type="protein sequence ID" value="KAK9675586.1"/>
    <property type="molecule type" value="Genomic_DNA"/>
</dbReference>
<reference evidence="1" key="1">
    <citation type="submission" date="2024-03" db="EMBL/GenBank/DDBJ databases">
        <title>WGS assembly of Saponaria officinalis var. Norfolk2.</title>
        <authorList>
            <person name="Jenkins J."/>
            <person name="Shu S."/>
            <person name="Grimwood J."/>
            <person name="Barry K."/>
            <person name="Goodstein D."/>
            <person name="Schmutz J."/>
            <person name="Leebens-Mack J."/>
            <person name="Osbourn A."/>
        </authorList>
    </citation>
    <scope>NUCLEOTIDE SEQUENCE [LARGE SCALE GENOMIC DNA]</scope>
    <source>
        <strain evidence="1">JIC</strain>
    </source>
</reference>
<dbReference type="AlphaFoldDB" id="A0AAW1HH02"/>
<gene>
    <name evidence="1" type="ORF">RND81_11G017200</name>
</gene>
<organism evidence="1 2">
    <name type="scientific">Saponaria officinalis</name>
    <name type="common">Common soapwort</name>
    <name type="synonym">Lychnis saponaria</name>
    <dbReference type="NCBI Taxonomy" id="3572"/>
    <lineage>
        <taxon>Eukaryota</taxon>
        <taxon>Viridiplantae</taxon>
        <taxon>Streptophyta</taxon>
        <taxon>Embryophyta</taxon>
        <taxon>Tracheophyta</taxon>
        <taxon>Spermatophyta</taxon>
        <taxon>Magnoliopsida</taxon>
        <taxon>eudicotyledons</taxon>
        <taxon>Gunneridae</taxon>
        <taxon>Pentapetalae</taxon>
        <taxon>Caryophyllales</taxon>
        <taxon>Caryophyllaceae</taxon>
        <taxon>Caryophylleae</taxon>
        <taxon>Saponaria</taxon>
    </lineage>
</organism>
<evidence type="ECO:0000313" key="1">
    <source>
        <dbReference type="EMBL" id="KAK9675586.1"/>
    </source>
</evidence>
<comment type="caution">
    <text evidence="1">The sequence shown here is derived from an EMBL/GenBank/DDBJ whole genome shotgun (WGS) entry which is preliminary data.</text>
</comment>
<evidence type="ECO:0000313" key="2">
    <source>
        <dbReference type="Proteomes" id="UP001443914"/>
    </source>
</evidence>